<reference evidence="3 4" key="1">
    <citation type="journal article" date="2015" name="Genome Biol. Evol.">
        <title>Comparative Genomics of a Bacterivorous Green Alga Reveals Evolutionary Causalities and Consequences of Phago-Mixotrophic Mode of Nutrition.</title>
        <authorList>
            <person name="Burns J.A."/>
            <person name="Paasch A."/>
            <person name="Narechania A."/>
            <person name="Kim E."/>
        </authorList>
    </citation>
    <scope>NUCLEOTIDE SEQUENCE [LARGE SCALE GENOMIC DNA]</scope>
    <source>
        <strain evidence="3 4">PLY_AMNH</strain>
    </source>
</reference>
<dbReference type="SMART" id="SM00500">
    <property type="entry name" value="SFM"/>
    <property type="match status" value="1"/>
</dbReference>
<dbReference type="Gene3D" id="2.130.10.10">
    <property type="entry name" value="YVTN repeat-like/Quinoprotein amine dehydrogenase"/>
    <property type="match status" value="1"/>
</dbReference>
<proteinExistence type="predicted"/>
<dbReference type="InterPro" id="IPR015943">
    <property type="entry name" value="WD40/YVTN_repeat-like_dom_sf"/>
</dbReference>
<keyword evidence="4" id="KW-1185">Reference proteome</keyword>
<protein>
    <recommendedName>
        <fullName evidence="2">Pre-mRNA processing factor 4 (PRP4)-like domain-containing protein</fullName>
    </recommendedName>
</protein>
<evidence type="ECO:0000313" key="4">
    <source>
        <dbReference type="Proteomes" id="UP001190700"/>
    </source>
</evidence>
<dbReference type="PANTHER" id="PTHR19846:SF0">
    <property type="entry name" value="PRE-MRNA PROCESSING FACTOR 4"/>
    <property type="match status" value="1"/>
</dbReference>
<comment type="caution">
    <text evidence="3">The sequence shown here is derived from an EMBL/GenBank/DDBJ whole genome shotgun (WGS) entry which is preliminary data.</text>
</comment>
<evidence type="ECO:0000259" key="2">
    <source>
        <dbReference type="SMART" id="SM00500"/>
    </source>
</evidence>
<dbReference type="InterPro" id="IPR001680">
    <property type="entry name" value="WD40_rpt"/>
</dbReference>
<sequence length="390" mass="42216">MEEGDAAMPERQAQGNIQSHDDSERMELTAESQAAKDRHESLLKDFESRRRARALAVPTDDKEVRQRLRGLGEPMTLFGEREMERRERLRKLLAALDAEDGGELPVPEEAEVLTELPDEQEVFYTEGPSDLLRCRGAIAEFSLVRAAQRVATQKRKRQDPDEDEAAEAKGVLENLENLAIESSEFADERPLSGCAFSPDGHNWGAPASGCAFSPDRLRLLPCRVGATGASPASGCAFSPDRSQLVTCSWSGLCKVWGVASKQKDLTIRAHEERVTGVAFHPVHPGPGLAAPGSLGAGMTAGATSCLTASSTHVGVSAGSPQSTVHFATASADRTARTWSREVLYHDTPLTITSHLKATMHWLLTPHPAVNASPAQRVQRGEGSRVQTAER</sequence>
<dbReference type="GO" id="GO:0017070">
    <property type="term" value="F:U6 snRNA binding"/>
    <property type="evidence" value="ECO:0007669"/>
    <property type="project" value="TreeGrafter"/>
</dbReference>
<dbReference type="Proteomes" id="UP001190700">
    <property type="component" value="Unassembled WGS sequence"/>
</dbReference>
<accession>A0AAE0FXB0</accession>
<dbReference type="Pfam" id="PF00400">
    <property type="entry name" value="WD40"/>
    <property type="match status" value="1"/>
</dbReference>
<dbReference type="GO" id="GO:0000398">
    <property type="term" value="P:mRNA splicing, via spliceosome"/>
    <property type="evidence" value="ECO:0007669"/>
    <property type="project" value="TreeGrafter"/>
</dbReference>
<dbReference type="PANTHER" id="PTHR19846">
    <property type="entry name" value="WD40 REPEAT PROTEIN"/>
    <property type="match status" value="1"/>
</dbReference>
<feature type="domain" description="Pre-mRNA processing factor 4 (PRP4)-like" evidence="2">
    <location>
        <begin position="59"/>
        <end position="112"/>
    </location>
</feature>
<dbReference type="AlphaFoldDB" id="A0AAE0FXB0"/>
<dbReference type="InterPro" id="IPR014906">
    <property type="entry name" value="PRP4-like"/>
</dbReference>
<evidence type="ECO:0000256" key="1">
    <source>
        <dbReference type="SAM" id="MobiDB-lite"/>
    </source>
</evidence>
<dbReference type="InterPro" id="IPR036285">
    <property type="entry name" value="PRP4-like_sf"/>
</dbReference>
<evidence type="ECO:0000313" key="3">
    <source>
        <dbReference type="EMBL" id="KAK3267285.1"/>
    </source>
</evidence>
<dbReference type="SMART" id="SM00320">
    <property type="entry name" value="WD40"/>
    <property type="match status" value="2"/>
</dbReference>
<dbReference type="GO" id="GO:0030621">
    <property type="term" value="F:U4 snRNA binding"/>
    <property type="evidence" value="ECO:0007669"/>
    <property type="project" value="TreeGrafter"/>
</dbReference>
<feature type="compositionally biased region" description="Basic and acidic residues" evidence="1">
    <location>
        <begin position="19"/>
        <end position="45"/>
    </location>
</feature>
<feature type="region of interest" description="Disordered" evidence="1">
    <location>
        <begin position="370"/>
        <end position="390"/>
    </location>
</feature>
<dbReference type="SUPFAM" id="SSF50978">
    <property type="entry name" value="WD40 repeat-like"/>
    <property type="match status" value="1"/>
</dbReference>
<feature type="region of interest" description="Disordered" evidence="1">
    <location>
        <begin position="1"/>
        <end position="45"/>
    </location>
</feature>
<gene>
    <name evidence="3" type="ORF">CYMTET_24147</name>
</gene>
<feature type="compositionally biased region" description="Basic and acidic residues" evidence="1">
    <location>
        <begin position="378"/>
        <end position="390"/>
    </location>
</feature>
<dbReference type="Pfam" id="PF08799">
    <property type="entry name" value="PRP4"/>
    <property type="match status" value="1"/>
</dbReference>
<dbReference type="InterPro" id="IPR036322">
    <property type="entry name" value="WD40_repeat_dom_sf"/>
</dbReference>
<dbReference type="SUPFAM" id="SSF158230">
    <property type="entry name" value="PRP4-like"/>
    <property type="match status" value="1"/>
</dbReference>
<dbReference type="EMBL" id="LGRX02012507">
    <property type="protein sequence ID" value="KAK3267285.1"/>
    <property type="molecule type" value="Genomic_DNA"/>
</dbReference>
<name>A0AAE0FXB0_9CHLO</name>
<organism evidence="3 4">
    <name type="scientific">Cymbomonas tetramitiformis</name>
    <dbReference type="NCBI Taxonomy" id="36881"/>
    <lineage>
        <taxon>Eukaryota</taxon>
        <taxon>Viridiplantae</taxon>
        <taxon>Chlorophyta</taxon>
        <taxon>Pyramimonadophyceae</taxon>
        <taxon>Pyramimonadales</taxon>
        <taxon>Pyramimonadaceae</taxon>
        <taxon>Cymbomonas</taxon>
    </lineage>
</organism>
<dbReference type="GO" id="GO:0046540">
    <property type="term" value="C:U4/U6 x U5 tri-snRNP complex"/>
    <property type="evidence" value="ECO:0007669"/>
    <property type="project" value="TreeGrafter"/>
</dbReference>
<dbReference type="Gene3D" id="4.10.280.110">
    <property type="entry name" value="Pre-mRNA processing factor 4 domain"/>
    <property type="match status" value="1"/>
</dbReference>